<sequence length="380" mass="42065">MISAGVEGRLPYMTYSEPWSRSPPKPSSEVFLRPAPKLLPPATRSYNGMPATTYPNGTRIAPSRPISKYPSPPPAVPVNLTQPKEEPKEEPMSPYSPYRLFQHPAQYSTFPYPSLCQQPYMLRPSFPATPLSPQEMFSPATPTASGAATFLSPPATFSPPSSIVKHSQGGMLRREKRNSPVTSTAQSAVPHSPLPQSPSFKVPSGKEGSMKHRLLTRPEDAARSMPLDLQKPQEGRKRLTATISPPRSPKKQPTPAAIHFQKGLLVSLTNGEVKRIEDMRTEDFIKSAEENPALRLAESTVVKINEGKDGHVTITLAYDQMREQVITLSMDKFGVLRRSKCINATKNVNTWTVAVHRVECYEMWPIYLSSHGQIFILAPA</sequence>
<dbReference type="GO" id="GO:0006355">
    <property type="term" value="P:regulation of DNA-templated transcription"/>
    <property type="evidence" value="ECO:0007669"/>
    <property type="project" value="InterPro"/>
</dbReference>
<feature type="region of interest" description="Disordered" evidence="7">
    <location>
        <begin position="41"/>
        <end position="73"/>
    </location>
</feature>
<reference evidence="8" key="1">
    <citation type="journal article" date="2013" name="Genome Biol.">
        <title>Draft genome of the mountain pine beetle, Dendroctonus ponderosae Hopkins, a major forest pest.</title>
        <authorList>
            <person name="Keeling C.I."/>
            <person name="Yuen M.M."/>
            <person name="Liao N.Y."/>
            <person name="Docking T.R."/>
            <person name="Chan S.K."/>
            <person name="Taylor G.A."/>
            <person name="Palmquist D.L."/>
            <person name="Jackman S.D."/>
            <person name="Nguyen A."/>
            <person name="Li M."/>
            <person name="Henderson H."/>
            <person name="Janes J.K."/>
            <person name="Zhao Y."/>
            <person name="Pandoh P."/>
            <person name="Moore R."/>
            <person name="Sperling F.A."/>
            <person name="Huber D.P."/>
            <person name="Birol I."/>
            <person name="Jones S.J."/>
            <person name="Bohlmann J."/>
        </authorList>
    </citation>
    <scope>NUCLEOTIDE SEQUENCE</scope>
</reference>
<gene>
    <name evidence="8" type="ORF">YQE_11091</name>
</gene>
<dbReference type="GO" id="GO:0003723">
    <property type="term" value="F:RNA binding"/>
    <property type="evidence" value="ECO:0007669"/>
    <property type="project" value="InterPro"/>
</dbReference>
<dbReference type="PANTHER" id="PTHR13392">
    <property type="entry name" value="ATAXIN 1"/>
    <property type="match status" value="1"/>
</dbReference>
<dbReference type="Pfam" id="PF08517">
    <property type="entry name" value="AXH"/>
    <property type="match status" value="1"/>
</dbReference>
<dbReference type="PANTHER" id="PTHR13392:SF13">
    <property type="entry name" value="AXH DOMAIN-CONTAINING PROTEIN"/>
    <property type="match status" value="1"/>
</dbReference>
<evidence type="ECO:0000256" key="3">
    <source>
        <dbReference type="ARBA" id="ARBA00023015"/>
    </source>
</evidence>
<feature type="non-terminal residue" evidence="8">
    <location>
        <position position="1"/>
    </location>
</feature>
<evidence type="ECO:0000256" key="7">
    <source>
        <dbReference type="SAM" id="MobiDB-lite"/>
    </source>
</evidence>
<dbReference type="HOGENOM" id="CLU_728191_0_0_1"/>
<dbReference type="EMBL" id="KB741231">
    <property type="protein sequence ID" value="ENN72228.1"/>
    <property type="molecule type" value="Genomic_DNA"/>
</dbReference>
<comment type="subcellular location">
    <subcellularLocation>
        <location evidence="1">Nucleus</location>
    </subcellularLocation>
</comment>
<keyword evidence="4" id="KW-0238">DNA-binding</keyword>
<dbReference type="AlphaFoldDB" id="N6T3P2"/>
<evidence type="ECO:0000256" key="2">
    <source>
        <dbReference type="ARBA" id="ARBA00022491"/>
    </source>
</evidence>
<feature type="region of interest" description="Disordered" evidence="7">
    <location>
        <begin position="154"/>
        <end position="255"/>
    </location>
</feature>
<accession>N6T3P2</accession>
<protein>
    <submittedName>
        <fullName evidence="8">Uncharacterized protein</fullName>
    </submittedName>
</protein>
<keyword evidence="5" id="KW-0804">Transcription</keyword>
<keyword evidence="6" id="KW-0539">Nucleus</keyword>
<feature type="compositionally biased region" description="Polar residues" evidence="7">
    <location>
        <begin position="179"/>
        <end position="189"/>
    </location>
</feature>
<keyword evidence="2" id="KW-0678">Repressor</keyword>
<dbReference type="GO" id="GO:0005634">
    <property type="term" value="C:nucleus"/>
    <property type="evidence" value="ECO:0007669"/>
    <property type="project" value="UniProtKB-SubCell"/>
</dbReference>
<name>N6T3P2_DENPD</name>
<dbReference type="OrthoDB" id="10000452at2759"/>
<evidence type="ECO:0000313" key="8">
    <source>
        <dbReference type="EMBL" id="ENN72228.1"/>
    </source>
</evidence>
<dbReference type="SUPFAM" id="SSF102031">
    <property type="entry name" value="AXH domain"/>
    <property type="match status" value="1"/>
</dbReference>
<dbReference type="SMART" id="SM00536">
    <property type="entry name" value="AXH"/>
    <property type="match status" value="1"/>
</dbReference>
<dbReference type="OMA" id="RRSKCIN"/>
<organism evidence="8">
    <name type="scientific">Dendroctonus ponderosae</name>
    <name type="common">Mountain pine beetle</name>
    <dbReference type="NCBI Taxonomy" id="77166"/>
    <lineage>
        <taxon>Eukaryota</taxon>
        <taxon>Metazoa</taxon>
        <taxon>Ecdysozoa</taxon>
        <taxon>Arthropoda</taxon>
        <taxon>Hexapoda</taxon>
        <taxon>Insecta</taxon>
        <taxon>Pterygota</taxon>
        <taxon>Neoptera</taxon>
        <taxon>Endopterygota</taxon>
        <taxon>Coleoptera</taxon>
        <taxon>Polyphaga</taxon>
        <taxon>Cucujiformia</taxon>
        <taxon>Curculionidae</taxon>
        <taxon>Scolytinae</taxon>
        <taxon>Dendroctonus</taxon>
    </lineage>
</organism>
<evidence type="ECO:0000256" key="5">
    <source>
        <dbReference type="ARBA" id="ARBA00023163"/>
    </source>
</evidence>
<evidence type="ECO:0000256" key="6">
    <source>
        <dbReference type="ARBA" id="ARBA00023242"/>
    </source>
</evidence>
<dbReference type="GO" id="GO:0003677">
    <property type="term" value="F:DNA binding"/>
    <property type="evidence" value="ECO:0007669"/>
    <property type="project" value="UniProtKB-KW"/>
</dbReference>
<evidence type="ECO:0000256" key="4">
    <source>
        <dbReference type="ARBA" id="ARBA00023125"/>
    </source>
</evidence>
<dbReference type="InterPro" id="IPR043404">
    <property type="entry name" value="ATAXIN1-like"/>
</dbReference>
<dbReference type="PROSITE" id="PS51148">
    <property type="entry name" value="AXH"/>
    <property type="match status" value="1"/>
</dbReference>
<evidence type="ECO:0000256" key="1">
    <source>
        <dbReference type="ARBA" id="ARBA00004123"/>
    </source>
</evidence>
<proteinExistence type="predicted"/>
<dbReference type="InterPro" id="IPR003652">
    <property type="entry name" value="Ataxin_AXH_dom"/>
</dbReference>
<keyword evidence="3" id="KW-0805">Transcription regulation</keyword>
<dbReference type="InterPro" id="IPR036096">
    <property type="entry name" value="Ataxin_AXH_dom_sf"/>
</dbReference>